<dbReference type="Proteomes" id="UP001482620">
    <property type="component" value="Unassembled WGS sequence"/>
</dbReference>
<proteinExistence type="predicted"/>
<name>A0ABV0U4P7_9TELE</name>
<comment type="caution">
    <text evidence="1">The sequence shown here is derived from an EMBL/GenBank/DDBJ whole genome shotgun (WGS) entry which is preliminary data.</text>
</comment>
<organism evidence="1 2">
    <name type="scientific">Ilyodon furcidens</name>
    <name type="common">goldbreast splitfin</name>
    <dbReference type="NCBI Taxonomy" id="33524"/>
    <lineage>
        <taxon>Eukaryota</taxon>
        <taxon>Metazoa</taxon>
        <taxon>Chordata</taxon>
        <taxon>Craniata</taxon>
        <taxon>Vertebrata</taxon>
        <taxon>Euteleostomi</taxon>
        <taxon>Actinopterygii</taxon>
        <taxon>Neopterygii</taxon>
        <taxon>Teleostei</taxon>
        <taxon>Neoteleostei</taxon>
        <taxon>Acanthomorphata</taxon>
        <taxon>Ovalentaria</taxon>
        <taxon>Atherinomorphae</taxon>
        <taxon>Cyprinodontiformes</taxon>
        <taxon>Goodeidae</taxon>
        <taxon>Ilyodon</taxon>
    </lineage>
</organism>
<sequence>MISCRCLMSGRGDEGPPETFSPALWVLQPAAKGAAQSSQCHAEMLSMMDVSFASMLLSPTSSGRSRRWSRTALALLAASLASFSLAQSVVATPPADHSIKHCSCHHIVIEDDTLHRTSVSVDGGTFDPSCAGRR</sequence>
<evidence type="ECO:0000313" key="1">
    <source>
        <dbReference type="EMBL" id="MEQ2239547.1"/>
    </source>
</evidence>
<evidence type="ECO:0000313" key="2">
    <source>
        <dbReference type="Proteomes" id="UP001482620"/>
    </source>
</evidence>
<dbReference type="EMBL" id="JAHRIQ010058253">
    <property type="protein sequence ID" value="MEQ2239547.1"/>
    <property type="molecule type" value="Genomic_DNA"/>
</dbReference>
<reference evidence="1 2" key="1">
    <citation type="submission" date="2021-06" db="EMBL/GenBank/DDBJ databases">
        <authorList>
            <person name="Palmer J.M."/>
        </authorList>
    </citation>
    <scope>NUCLEOTIDE SEQUENCE [LARGE SCALE GENOMIC DNA]</scope>
    <source>
        <strain evidence="2">if_2019</strain>
        <tissue evidence="1">Muscle</tissue>
    </source>
</reference>
<gene>
    <name evidence="1" type="ORF">ILYODFUR_005547</name>
</gene>
<accession>A0ABV0U4P7</accession>
<protein>
    <submittedName>
        <fullName evidence="1">Uncharacterized protein</fullName>
    </submittedName>
</protein>
<keyword evidence="2" id="KW-1185">Reference proteome</keyword>